<organism evidence="3 4">
    <name type="scientific">Glutamicibacter creatinolyticus</name>
    <dbReference type="NCBI Taxonomy" id="162496"/>
    <lineage>
        <taxon>Bacteria</taxon>
        <taxon>Bacillati</taxon>
        <taxon>Actinomycetota</taxon>
        <taxon>Actinomycetes</taxon>
        <taxon>Micrococcales</taxon>
        <taxon>Micrococcaceae</taxon>
        <taxon>Glutamicibacter</taxon>
    </lineage>
</organism>
<name>A0A5B7WXE0_9MICC</name>
<feature type="transmembrane region" description="Helical" evidence="1">
    <location>
        <begin position="246"/>
        <end position="272"/>
    </location>
</feature>
<evidence type="ECO:0000256" key="1">
    <source>
        <dbReference type="SAM" id="Phobius"/>
    </source>
</evidence>
<reference evidence="3 4" key="1">
    <citation type="submission" date="2018-12" db="EMBL/GenBank/DDBJ databases">
        <title>Complete Genome Sequence of Glutamicibacter creatinolyticus strain LGCM259,isolated from an abscess of a 12-year-old mare in Italy.</title>
        <authorList>
            <person name="Santos R.G."/>
            <person name="Silva A.L."/>
            <person name="Seyffert N."/>
            <person name="Castro T.L.P."/>
            <person name="Attili A.R."/>
            <person name="Rifici C."/>
            <person name="Mazzullo G."/>
            <person name="Brenig B."/>
            <person name="Venanzi F."/>
            <person name="Azevedo V."/>
        </authorList>
    </citation>
    <scope>NUCLEOTIDE SEQUENCE [LARGE SCALE GENOMIC DNA]</scope>
    <source>
        <strain evidence="3 4">LGCM 259</strain>
    </source>
</reference>
<proteinExistence type="predicted"/>
<keyword evidence="1" id="KW-0812">Transmembrane</keyword>
<sequence>MKGPRHLKWWWALLLLGVVGCVEYLFFVRLRPGQWADEAAFLAWVNWWPRTGLDSPVRAFLDLLPAMCAVIAVLFLIYRVIRDRSFVRAAVASLAAVAAVGSTQLLKHFVLERPDFNFGTAMNSFPSGHTTTAAAAMGLMYVISPPRLRPVVGPFAWGFATVTGLATLISGWHRPSDIAAGFVMAGWWMVIGCAILQARQPLAAKVKSTAWSRRAGLLALLAWAAVIALSWLLPHPHIKQIPDPLLVLYAGLGIAHIVASALLSGLCLRSVVLGPARRR</sequence>
<feature type="transmembrane region" description="Helical" evidence="1">
    <location>
        <begin position="178"/>
        <end position="196"/>
    </location>
</feature>
<feature type="transmembrane region" description="Helical" evidence="1">
    <location>
        <begin position="155"/>
        <end position="172"/>
    </location>
</feature>
<feature type="transmembrane region" description="Helical" evidence="1">
    <location>
        <begin position="85"/>
        <end position="106"/>
    </location>
</feature>
<dbReference type="SMART" id="SM00014">
    <property type="entry name" value="acidPPc"/>
    <property type="match status" value="1"/>
</dbReference>
<dbReference type="PROSITE" id="PS51257">
    <property type="entry name" value="PROKAR_LIPOPROTEIN"/>
    <property type="match status" value="1"/>
</dbReference>
<dbReference type="SUPFAM" id="SSF48317">
    <property type="entry name" value="Acid phosphatase/Vanadium-dependent haloperoxidase"/>
    <property type="match status" value="1"/>
</dbReference>
<feature type="transmembrane region" description="Helical" evidence="1">
    <location>
        <begin position="59"/>
        <end position="78"/>
    </location>
</feature>
<feature type="transmembrane region" description="Helical" evidence="1">
    <location>
        <begin position="217"/>
        <end position="234"/>
    </location>
</feature>
<feature type="transmembrane region" description="Helical" evidence="1">
    <location>
        <begin position="9"/>
        <end position="27"/>
    </location>
</feature>
<accession>A0A5B7WXE0</accession>
<evidence type="ECO:0000313" key="4">
    <source>
        <dbReference type="Proteomes" id="UP000307000"/>
    </source>
</evidence>
<gene>
    <name evidence="3" type="ORF">GcLGCM259_2164</name>
</gene>
<keyword evidence="1" id="KW-1133">Transmembrane helix</keyword>
<dbReference type="AlphaFoldDB" id="A0A5B7WXE0"/>
<dbReference type="InterPro" id="IPR000326">
    <property type="entry name" value="PAP2/HPO"/>
</dbReference>
<protein>
    <submittedName>
        <fullName evidence="3">Phosphatase PAP2 family protein</fullName>
    </submittedName>
</protein>
<feature type="transmembrane region" description="Helical" evidence="1">
    <location>
        <begin position="126"/>
        <end position="143"/>
    </location>
</feature>
<dbReference type="CDD" id="cd01610">
    <property type="entry name" value="PAP2_like"/>
    <property type="match status" value="1"/>
</dbReference>
<dbReference type="KEGG" id="gcr:GcLGCM259_2164"/>
<keyword evidence="4" id="KW-1185">Reference proteome</keyword>
<dbReference type="RefSeq" id="WP_175419406.1">
    <property type="nucleotide sequence ID" value="NZ_CP034412.1"/>
</dbReference>
<dbReference type="EMBL" id="CP034412">
    <property type="protein sequence ID" value="QCY47874.1"/>
    <property type="molecule type" value="Genomic_DNA"/>
</dbReference>
<keyword evidence="1" id="KW-0472">Membrane</keyword>
<feature type="domain" description="Phosphatidic acid phosphatase type 2/haloperoxidase" evidence="2">
    <location>
        <begin position="87"/>
        <end position="193"/>
    </location>
</feature>
<dbReference type="InterPro" id="IPR036938">
    <property type="entry name" value="PAP2/HPO_sf"/>
</dbReference>
<dbReference type="Pfam" id="PF01569">
    <property type="entry name" value="PAP2"/>
    <property type="match status" value="1"/>
</dbReference>
<evidence type="ECO:0000313" key="3">
    <source>
        <dbReference type="EMBL" id="QCY47874.1"/>
    </source>
</evidence>
<evidence type="ECO:0000259" key="2">
    <source>
        <dbReference type="SMART" id="SM00014"/>
    </source>
</evidence>
<dbReference type="Proteomes" id="UP000307000">
    <property type="component" value="Chromosome"/>
</dbReference>
<dbReference type="Gene3D" id="1.20.144.10">
    <property type="entry name" value="Phosphatidic acid phosphatase type 2/haloperoxidase"/>
    <property type="match status" value="1"/>
</dbReference>